<keyword evidence="1" id="KW-0328">Glycosyltransferase</keyword>
<dbReference type="PANTHER" id="PTHR45947:SF3">
    <property type="entry name" value="SULFOQUINOVOSYL TRANSFERASE SQD2"/>
    <property type="match status" value="1"/>
</dbReference>
<dbReference type="Pfam" id="PF13439">
    <property type="entry name" value="Glyco_transf_4"/>
    <property type="match status" value="1"/>
</dbReference>
<evidence type="ECO:0000256" key="1">
    <source>
        <dbReference type="ARBA" id="ARBA00022676"/>
    </source>
</evidence>
<name>A0ABP7HCZ7_9ACTN</name>
<dbReference type="SUPFAM" id="SSF53756">
    <property type="entry name" value="UDP-Glycosyltransferase/glycogen phosphorylase"/>
    <property type="match status" value="1"/>
</dbReference>
<feature type="domain" description="Glycosyl transferase family 1" evidence="3">
    <location>
        <begin position="212"/>
        <end position="362"/>
    </location>
</feature>
<dbReference type="Proteomes" id="UP001500888">
    <property type="component" value="Unassembled WGS sequence"/>
</dbReference>
<organism evidence="5 6">
    <name type="scientific">Sphaerisporangium flaviroseum</name>
    <dbReference type="NCBI Taxonomy" id="509199"/>
    <lineage>
        <taxon>Bacteria</taxon>
        <taxon>Bacillati</taxon>
        <taxon>Actinomycetota</taxon>
        <taxon>Actinomycetes</taxon>
        <taxon>Streptosporangiales</taxon>
        <taxon>Streptosporangiaceae</taxon>
        <taxon>Sphaerisporangium</taxon>
    </lineage>
</organism>
<evidence type="ECO:0000259" key="4">
    <source>
        <dbReference type="Pfam" id="PF13439"/>
    </source>
</evidence>
<accession>A0ABP7HCZ7</accession>
<dbReference type="InterPro" id="IPR001296">
    <property type="entry name" value="Glyco_trans_1"/>
</dbReference>
<feature type="domain" description="Glycosyltransferase subfamily 4-like N-terminal" evidence="4">
    <location>
        <begin position="22"/>
        <end position="196"/>
    </location>
</feature>
<dbReference type="PROSITE" id="PS51257">
    <property type="entry name" value="PROKAR_LIPOPROTEIN"/>
    <property type="match status" value="1"/>
</dbReference>
<dbReference type="PANTHER" id="PTHR45947">
    <property type="entry name" value="SULFOQUINOVOSYL TRANSFERASE SQD2"/>
    <property type="match status" value="1"/>
</dbReference>
<comment type="caution">
    <text evidence="5">The sequence shown here is derived from an EMBL/GenBank/DDBJ whole genome shotgun (WGS) entry which is preliminary data.</text>
</comment>
<dbReference type="InterPro" id="IPR050194">
    <property type="entry name" value="Glycosyltransferase_grp1"/>
</dbReference>
<evidence type="ECO:0000256" key="2">
    <source>
        <dbReference type="ARBA" id="ARBA00022679"/>
    </source>
</evidence>
<dbReference type="Gene3D" id="3.40.50.2000">
    <property type="entry name" value="Glycogen Phosphorylase B"/>
    <property type="match status" value="2"/>
</dbReference>
<dbReference type="Pfam" id="PF00534">
    <property type="entry name" value="Glycos_transf_1"/>
    <property type="match status" value="1"/>
</dbReference>
<gene>
    <name evidence="5" type="ORF">GCM10022226_07930</name>
</gene>
<keyword evidence="2" id="KW-0808">Transferase</keyword>
<dbReference type="EMBL" id="BAAAZR010000001">
    <property type="protein sequence ID" value="GAA3791360.1"/>
    <property type="molecule type" value="Genomic_DNA"/>
</dbReference>
<dbReference type="RefSeq" id="WP_344934255.1">
    <property type="nucleotide sequence ID" value="NZ_BAAAZR010000001.1"/>
</dbReference>
<protein>
    <submittedName>
        <fullName evidence="5">Glycosyltransferase family 1 protein</fullName>
    </submittedName>
</protein>
<evidence type="ECO:0000259" key="3">
    <source>
        <dbReference type="Pfam" id="PF00534"/>
    </source>
</evidence>
<evidence type="ECO:0000313" key="6">
    <source>
        <dbReference type="Proteomes" id="UP001500888"/>
    </source>
</evidence>
<reference evidence="6" key="1">
    <citation type="journal article" date="2019" name="Int. J. Syst. Evol. Microbiol.">
        <title>The Global Catalogue of Microorganisms (GCM) 10K type strain sequencing project: providing services to taxonomists for standard genome sequencing and annotation.</title>
        <authorList>
            <consortium name="The Broad Institute Genomics Platform"/>
            <consortium name="The Broad Institute Genome Sequencing Center for Infectious Disease"/>
            <person name="Wu L."/>
            <person name="Ma J."/>
        </authorList>
    </citation>
    <scope>NUCLEOTIDE SEQUENCE [LARGE SCALE GENOMIC DNA]</scope>
    <source>
        <strain evidence="6">JCM 16908</strain>
    </source>
</reference>
<evidence type="ECO:0000313" key="5">
    <source>
        <dbReference type="EMBL" id="GAA3791360.1"/>
    </source>
</evidence>
<proteinExistence type="predicted"/>
<sequence length="400" mass="42546">MRVALVSEHANPLAAVGGVDAGGQNVHVAGLACALAALGHEVTVYTRRADVDEPDTIPMAPGVTVEHVPAGPPEPLPKDELLPYMPAFAAHLARRWQSERPDVAHAHFWMSGLATLTAADLLGIPVIQTYHALGTVKRRWQGSADTSPDCRLAIERDIGQRASAVIATCTDEVKELTAMGVPVERVTVVPCGVDLDLFRPDGPIMRHADRNGYVRILSIGRLVPRKGVDTIIEALRHVPGAQLVIAGGEADDDESLRLGKLIAASGLGARVRMIGSVERADVPTLMRSVQVVVTVPWYEPFGMVPLEAMACGVSVVASAVGGHLDTVSGCGMLVPPRRPRVLAMVLRDLLVRPELRASLAATGVRRARSRYGWPHVAAQTESVYRSLIGERLDGLATAGG</sequence>
<keyword evidence="6" id="KW-1185">Reference proteome</keyword>
<dbReference type="InterPro" id="IPR028098">
    <property type="entry name" value="Glyco_trans_4-like_N"/>
</dbReference>